<name>A0AAW7Z2Y0_9ALTE</name>
<reference evidence="1" key="1">
    <citation type="submission" date="2023-07" db="EMBL/GenBank/DDBJ databases">
        <title>Genome content predicts the carbon catabolic preferences of heterotrophic bacteria.</title>
        <authorList>
            <person name="Gralka M."/>
        </authorList>
    </citation>
    <scope>NUCLEOTIDE SEQUENCE</scope>
    <source>
        <strain evidence="1">F2M12</strain>
    </source>
</reference>
<dbReference type="GeneID" id="83260215"/>
<evidence type="ECO:0000313" key="1">
    <source>
        <dbReference type="EMBL" id="MDO6578090.1"/>
    </source>
</evidence>
<evidence type="ECO:0000313" key="2">
    <source>
        <dbReference type="Proteomes" id="UP001170717"/>
    </source>
</evidence>
<dbReference type="RefSeq" id="WP_138118164.1">
    <property type="nucleotide sequence ID" value="NZ_CANLMS010000004.1"/>
</dbReference>
<sequence>MRKRYYLHGIKTVVIPVLAECGVILGSGAANISQYHAKDRLYLSSYDGTTMKRKADGFSFV</sequence>
<dbReference type="Proteomes" id="UP001170717">
    <property type="component" value="Unassembled WGS sequence"/>
</dbReference>
<accession>A0AAW7Z2Y0</accession>
<proteinExistence type="predicted"/>
<protein>
    <submittedName>
        <fullName evidence="1">Uncharacterized protein</fullName>
    </submittedName>
</protein>
<organism evidence="1 2">
    <name type="scientific">Alteromonas stellipolaris</name>
    <dbReference type="NCBI Taxonomy" id="233316"/>
    <lineage>
        <taxon>Bacteria</taxon>
        <taxon>Pseudomonadati</taxon>
        <taxon>Pseudomonadota</taxon>
        <taxon>Gammaproteobacteria</taxon>
        <taxon>Alteromonadales</taxon>
        <taxon>Alteromonadaceae</taxon>
        <taxon>Alteromonas/Salinimonas group</taxon>
        <taxon>Alteromonas</taxon>
    </lineage>
</organism>
<dbReference type="AlphaFoldDB" id="A0AAW7Z2Y0"/>
<dbReference type="EMBL" id="JAUOQI010000007">
    <property type="protein sequence ID" value="MDO6578090.1"/>
    <property type="molecule type" value="Genomic_DNA"/>
</dbReference>
<gene>
    <name evidence="1" type="ORF">Q4527_11845</name>
</gene>
<comment type="caution">
    <text evidence="1">The sequence shown here is derived from an EMBL/GenBank/DDBJ whole genome shotgun (WGS) entry which is preliminary data.</text>
</comment>